<evidence type="ECO:0000313" key="1">
    <source>
        <dbReference type="EMBL" id="MFB9200080.1"/>
    </source>
</evidence>
<keyword evidence="2" id="KW-1185">Reference proteome</keyword>
<dbReference type="RefSeq" id="WP_189645679.1">
    <property type="nucleotide sequence ID" value="NZ_BMRC01000001.1"/>
</dbReference>
<evidence type="ECO:0000313" key="2">
    <source>
        <dbReference type="Proteomes" id="UP001589647"/>
    </source>
</evidence>
<accession>A0ABV5I7N8</accession>
<organism evidence="1 2">
    <name type="scientific">Nonomuraea spiralis</name>
    <dbReference type="NCBI Taxonomy" id="46182"/>
    <lineage>
        <taxon>Bacteria</taxon>
        <taxon>Bacillati</taxon>
        <taxon>Actinomycetota</taxon>
        <taxon>Actinomycetes</taxon>
        <taxon>Streptosporangiales</taxon>
        <taxon>Streptosporangiaceae</taxon>
        <taxon>Nonomuraea</taxon>
    </lineage>
</organism>
<name>A0ABV5I7N8_9ACTN</name>
<gene>
    <name evidence="1" type="ORF">ACFFV7_02650</name>
</gene>
<dbReference type="SUPFAM" id="SSF49998">
    <property type="entry name" value="Amine oxidase catalytic domain"/>
    <property type="match status" value="1"/>
</dbReference>
<evidence type="ECO:0008006" key="3">
    <source>
        <dbReference type="Google" id="ProtNLM"/>
    </source>
</evidence>
<comment type="caution">
    <text evidence="1">The sequence shown here is derived from an EMBL/GenBank/DDBJ whole genome shotgun (WGS) entry which is preliminary data.</text>
</comment>
<dbReference type="Gene3D" id="2.70.98.20">
    <property type="entry name" value="Copper amine oxidase, catalytic domain"/>
    <property type="match status" value="1"/>
</dbReference>
<dbReference type="EMBL" id="JBHMEI010000001">
    <property type="protein sequence ID" value="MFB9200080.1"/>
    <property type="molecule type" value="Genomic_DNA"/>
</dbReference>
<sequence length="516" mass="56630">MPDVRVLIEAVPQTGLTAERLRQAVAGHPEVLTALEVADPGLLSIGFAPGLGHDPAGDAPFQATVFDPAGNRAVELRGTLDRPERAEVRPSSFRPRPGREEVQAAAAVLRADPRCPTGQDVVIYRPMPPLADLENPDGTTVRRPTLGIYTPGEATGLRHRIVAVDVAAGVVDWTPAGINVRMHHDCEHTVPEGVDALADHGGPDQVRVRVVDGESELWNLLVVRPRASAPQNPGNGGGVELRQVRYRGRLVLRQAHVPVLNVEYEEGTTFRDWASSETRFSATGTDPVGWGWRLCTSPPRTILERPGSDAGNFQGVAIHHDGEQLRIVSELQAGWYRYASDWRLADNGDIMPRFGFAATANPMTCMVHRHHVYWRLDFGIDGSGGDVVEQIDETGSIVPEPVPIIRETTRRRRHPARYWQVRDKSSGRGYQIHPGAADGTADAYGVSDLWFLRHHPRELDDGNPGPRDRAAISRFLDGQSINGADVVVWYAGHYHHDQAHPQPHQGELIGPHLVLI</sequence>
<proteinExistence type="predicted"/>
<dbReference type="Proteomes" id="UP001589647">
    <property type="component" value="Unassembled WGS sequence"/>
</dbReference>
<protein>
    <recommendedName>
        <fullName evidence="3">Copper amine oxidase catalytic domain-containing protein</fullName>
    </recommendedName>
</protein>
<dbReference type="InterPro" id="IPR036460">
    <property type="entry name" value="Cu_amine_oxidase_C_sf"/>
</dbReference>
<reference evidence="1 2" key="1">
    <citation type="submission" date="2024-09" db="EMBL/GenBank/DDBJ databases">
        <authorList>
            <person name="Sun Q."/>
            <person name="Mori K."/>
        </authorList>
    </citation>
    <scope>NUCLEOTIDE SEQUENCE [LARGE SCALE GENOMIC DNA]</scope>
    <source>
        <strain evidence="1 2">CCM 3426</strain>
    </source>
</reference>